<protein>
    <submittedName>
        <fullName evidence="1">Uncharacterized protein</fullName>
    </submittedName>
</protein>
<reference evidence="1" key="1">
    <citation type="submission" date="2014-11" db="EMBL/GenBank/DDBJ databases">
        <authorList>
            <person name="Amaro Gonzalez C."/>
        </authorList>
    </citation>
    <scope>NUCLEOTIDE SEQUENCE</scope>
</reference>
<organism evidence="1">
    <name type="scientific">Anguilla anguilla</name>
    <name type="common">European freshwater eel</name>
    <name type="synonym">Muraena anguilla</name>
    <dbReference type="NCBI Taxonomy" id="7936"/>
    <lineage>
        <taxon>Eukaryota</taxon>
        <taxon>Metazoa</taxon>
        <taxon>Chordata</taxon>
        <taxon>Craniata</taxon>
        <taxon>Vertebrata</taxon>
        <taxon>Euteleostomi</taxon>
        <taxon>Actinopterygii</taxon>
        <taxon>Neopterygii</taxon>
        <taxon>Teleostei</taxon>
        <taxon>Anguilliformes</taxon>
        <taxon>Anguillidae</taxon>
        <taxon>Anguilla</taxon>
    </lineage>
</organism>
<dbReference type="EMBL" id="GBXM01037178">
    <property type="protein sequence ID" value="JAH71399.1"/>
    <property type="molecule type" value="Transcribed_RNA"/>
</dbReference>
<evidence type="ECO:0000313" key="1">
    <source>
        <dbReference type="EMBL" id="JAH71399.1"/>
    </source>
</evidence>
<accession>A0A0E9UZU6</accession>
<reference evidence="1" key="2">
    <citation type="journal article" date="2015" name="Fish Shellfish Immunol.">
        <title>Early steps in the European eel (Anguilla anguilla)-Vibrio vulnificus interaction in the gills: Role of the RtxA13 toxin.</title>
        <authorList>
            <person name="Callol A."/>
            <person name="Pajuelo D."/>
            <person name="Ebbesson L."/>
            <person name="Teles M."/>
            <person name="MacKenzie S."/>
            <person name="Amaro C."/>
        </authorList>
    </citation>
    <scope>NUCLEOTIDE SEQUENCE</scope>
</reference>
<proteinExistence type="predicted"/>
<sequence length="42" mass="4730">MQHISKIANSNICHSANFITFPLIIKLSKSNTSTHCKQNLNM</sequence>
<name>A0A0E9UZU6_ANGAN</name>
<dbReference type="AlphaFoldDB" id="A0A0E9UZU6"/>